<evidence type="ECO:0000313" key="1">
    <source>
        <dbReference type="EMBL" id="ONI39715.1"/>
    </source>
</evidence>
<evidence type="ECO:0000313" key="2">
    <source>
        <dbReference type="Proteomes" id="UP000188605"/>
    </source>
</evidence>
<gene>
    <name evidence="1" type="ORF">AN396_07535</name>
</gene>
<protein>
    <submittedName>
        <fullName evidence="1">Uncharacterized protein</fullName>
    </submittedName>
</protein>
<accession>A0ACC8XB14</accession>
<dbReference type="Proteomes" id="UP000188605">
    <property type="component" value="Unassembled WGS sequence"/>
</dbReference>
<name>A0ACC8XB14_9FIRM</name>
<organism evidence="1 2">
    <name type="scientific">Candidatus Epulonipiscium fishelsonii</name>
    <dbReference type="NCBI Taxonomy" id="77094"/>
    <lineage>
        <taxon>Bacteria</taxon>
        <taxon>Bacillati</taxon>
        <taxon>Bacillota</taxon>
        <taxon>Clostridia</taxon>
        <taxon>Lachnospirales</taxon>
        <taxon>Lachnospiraceae</taxon>
        <taxon>Candidatus Epulonipiscium</taxon>
    </lineage>
</organism>
<comment type="caution">
    <text evidence="1">The sequence shown here is derived from an EMBL/GenBank/DDBJ whole genome shotgun (WGS) entry which is preliminary data.</text>
</comment>
<reference evidence="1" key="1">
    <citation type="submission" date="2016-08" db="EMBL/GenBank/DDBJ databases">
        <authorList>
            <person name="Ngugi D.K."/>
            <person name="Miyake S."/>
            <person name="Stingl U."/>
        </authorList>
    </citation>
    <scope>NUCLEOTIDE SEQUENCE</scope>
    <source>
        <strain evidence="1">SCG-B11WGA-EpuloA1</strain>
    </source>
</reference>
<keyword evidence="2" id="KW-1185">Reference proteome</keyword>
<proteinExistence type="predicted"/>
<dbReference type="EMBL" id="LJDB01000061">
    <property type="protein sequence ID" value="ONI39715.1"/>
    <property type="molecule type" value="Genomic_DNA"/>
</dbReference>
<sequence length="557" mass="62333">MGKTKKAIAYLLTMGVVSTSLIGCGNDTAEEPKKEVAVTQETAVEDGATSFIPSDIEGEIDIMAWSGDGLYHEDLGNKDWAPEDISTYNVAAVYAMAKEFNKMYPNVKVNLYAKVGDPNGNGITWQQEMENFKAAQGKYPDLYASTDLAGDVSKGLVADLSVYEDDPLYQTFNPAVMNMMNYYGFQGGLPQYLLPQGVYVNKELADQNNIDIPPINWTIDEYTDFVTQGDNDEFYGAMDAPMSFINSGTKDTTYRLATGTTEEERRIDLTTEAISEMIEYIPEWSKSAVWAAWDDGEFPEEKMIELGWWGYNFFANNVLLSYDGDPWMIGAAGQPAGSVGGVQSNDWDIYPRPSTPYQPNTVGIVIDPIAIHNYAMDDGDPAWSTSEKTQLDVAYAFARYWAGDTSAMQARADQMFVENGVLKSALNDSFPLVVGEEFDKQMDIWLSIENHQRYQDAEAMPGFQEVLKIWEDGQFWEISDKTHISFIEQDGQQIPCMNEWNGAVNPAIVGFKKTDPGWLDNTKAKLSDWTETINERFDIAHDSLKQGLTDYYGITDF</sequence>